<dbReference type="SUPFAM" id="SSF52151">
    <property type="entry name" value="FabD/lysophospholipase-like"/>
    <property type="match status" value="1"/>
</dbReference>
<dbReference type="PANTHER" id="PTHR10982:SF21">
    <property type="entry name" value="FATTY ACID SYNTHASE SUBUNIT BETA"/>
    <property type="match status" value="1"/>
</dbReference>
<dbReference type="AlphaFoldDB" id="A0A9P6XQ41"/>
<gene>
    <name evidence="3" type="ORF">G6F51_013909</name>
</gene>
<feature type="domain" description="Malonyl-CoA:ACP transacylase (MAT)" evidence="2">
    <location>
        <begin position="50"/>
        <end position="104"/>
    </location>
</feature>
<dbReference type="Gene3D" id="3.40.366.10">
    <property type="entry name" value="Malonyl-Coenzyme A Acyl Carrier Protein, domain 2"/>
    <property type="match status" value="1"/>
</dbReference>
<accession>A0A9P6XQ41</accession>
<dbReference type="GO" id="GO:0006633">
    <property type="term" value="P:fatty acid biosynthetic process"/>
    <property type="evidence" value="ECO:0007669"/>
    <property type="project" value="InterPro"/>
</dbReference>
<dbReference type="InterPro" id="IPR016035">
    <property type="entry name" value="Acyl_Trfase/lysoPLipase"/>
</dbReference>
<dbReference type="FunFam" id="3.40.366.10:FF:000003">
    <property type="entry name" value="Fatty acid synthase subunit beta dehydratase"/>
    <property type="match status" value="1"/>
</dbReference>
<dbReference type="Pfam" id="PF00698">
    <property type="entry name" value="Acyl_transf_1"/>
    <property type="match status" value="1"/>
</dbReference>
<dbReference type="PANTHER" id="PTHR10982">
    <property type="entry name" value="MALONYL COA-ACYL CARRIER PROTEIN TRANSACYLASE"/>
    <property type="match status" value="1"/>
</dbReference>
<dbReference type="InterPro" id="IPR014043">
    <property type="entry name" value="Acyl_transferase_dom"/>
</dbReference>
<dbReference type="EMBL" id="JAANIT010006927">
    <property type="protein sequence ID" value="KAG1530206.1"/>
    <property type="molecule type" value="Genomic_DNA"/>
</dbReference>
<dbReference type="InterPro" id="IPR050830">
    <property type="entry name" value="Fungal_FAS"/>
</dbReference>
<dbReference type="Gene3D" id="6.10.60.10">
    <property type="match status" value="1"/>
</dbReference>
<evidence type="ECO:0000313" key="3">
    <source>
        <dbReference type="EMBL" id="KAG1530206.1"/>
    </source>
</evidence>
<dbReference type="GO" id="GO:0005835">
    <property type="term" value="C:fatty acid synthase complex"/>
    <property type="evidence" value="ECO:0007669"/>
    <property type="project" value="InterPro"/>
</dbReference>
<proteinExistence type="predicted"/>
<evidence type="ECO:0000259" key="2">
    <source>
        <dbReference type="Pfam" id="PF00698"/>
    </source>
</evidence>
<sequence length="168" mass="19076">MVLPSDRLETKLYHTGMKNGRKIIKVETFNQNNEKVVEGTAEVEQPVTAYVFTGQGSQEQGMGMALYGSSPIARKIWDEADKHFMENYGFSILEIVRTNPKEKVVHFGGLRGKKIRQNYMSMTYDIVDADGTTKTLPLFPSINERTAFYTFRSPTGLLLRLKTCVQKN</sequence>
<evidence type="ECO:0000256" key="1">
    <source>
        <dbReference type="ARBA" id="ARBA00022679"/>
    </source>
</evidence>
<dbReference type="OrthoDB" id="4251012at2759"/>
<dbReference type="Gene3D" id="3.10.129.10">
    <property type="entry name" value="Hotdog Thioesterase"/>
    <property type="match status" value="1"/>
</dbReference>
<dbReference type="InterPro" id="IPR003965">
    <property type="entry name" value="Fatty_acid_synthase"/>
</dbReference>
<protein>
    <recommendedName>
        <fullName evidence="2">Malonyl-CoA:ACP transacylase (MAT) domain-containing protein</fullName>
    </recommendedName>
</protein>
<name>A0A9P6XQ41_RHIOR</name>
<dbReference type="GO" id="GO:0004312">
    <property type="term" value="F:fatty acid synthase activity"/>
    <property type="evidence" value="ECO:0007669"/>
    <property type="project" value="InterPro"/>
</dbReference>
<dbReference type="PRINTS" id="PR01483">
    <property type="entry name" value="FASYNTHASE"/>
</dbReference>
<evidence type="ECO:0000313" key="4">
    <source>
        <dbReference type="Proteomes" id="UP000717996"/>
    </source>
</evidence>
<reference evidence="3" key="1">
    <citation type="journal article" date="2020" name="Microb. Genom.">
        <title>Genetic diversity of clinical and environmental Mucorales isolates obtained from an investigation of mucormycosis cases among solid organ transplant recipients.</title>
        <authorList>
            <person name="Nguyen M.H."/>
            <person name="Kaul D."/>
            <person name="Muto C."/>
            <person name="Cheng S.J."/>
            <person name="Richter R.A."/>
            <person name="Bruno V.M."/>
            <person name="Liu G."/>
            <person name="Beyhan S."/>
            <person name="Sundermann A.J."/>
            <person name="Mounaud S."/>
            <person name="Pasculle A.W."/>
            <person name="Nierman W.C."/>
            <person name="Driscoll E."/>
            <person name="Cumbie R."/>
            <person name="Clancy C.J."/>
            <person name="Dupont C.L."/>
        </authorList>
    </citation>
    <scope>NUCLEOTIDE SEQUENCE</scope>
    <source>
        <strain evidence="3">GL16</strain>
    </source>
</reference>
<organism evidence="3 4">
    <name type="scientific">Rhizopus oryzae</name>
    <name type="common">Mucormycosis agent</name>
    <name type="synonym">Rhizopus arrhizus var. delemar</name>
    <dbReference type="NCBI Taxonomy" id="64495"/>
    <lineage>
        <taxon>Eukaryota</taxon>
        <taxon>Fungi</taxon>
        <taxon>Fungi incertae sedis</taxon>
        <taxon>Mucoromycota</taxon>
        <taxon>Mucoromycotina</taxon>
        <taxon>Mucoromycetes</taxon>
        <taxon>Mucorales</taxon>
        <taxon>Mucorineae</taxon>
        <taxon>Rhizopodaceae</taxon>
        <taxon>Rhizopus</taxon>
    </lineage>
</organism>
<keyword evidence="1" id="KW-0808">Transferase</keyword>
<dbReference type="InterPro" id="IPR001227">
    <property type="entry name" value="Ac_transferase_dom_sf"/>
</dbReference>
<dbReference type="Proteomes" id="UP000717996">
    <property type="component" value="Unassembled WGS sequence"/>
</dbReference>
<comment type="caution">
    <text evidence="3">The sequence shown here is derived from an EMBL/GenBank/DDBJ whole genome shotgun (WGS) entry which is preliminary data.</text>
</comment>